<evidence type="ECO:0000313" key="5">
    <source>
        <dbReference type="EMBL" id="CAD7277979.1"/>
    </source>
</evidence>
<dbReference type="AlphaFoldDB" id="A0A7R9BNX1"/>
<keyword evidence="6" id="KW-1185">Reference proteome</keyword>
<dbReference type="Proteomes" id="UP000678499">
    <property type="component" value="Unassembled WGS sequence"/>
</dbReference>
<dbReference type="Pfam" id="PF05721">
    <property type="entry name" value="PhyH"/>
    <property type="match status" value="1"/>
</dbReference>
<dbReference type="SUPFAM" id="SSF51197">
    <property type="entry name" value="Clavaminate synthase-like"/>
    <property type="match status" value="1"/>
</dbReference>
<accession>A0A7R9BNX1</accession>
<dbReference type="EMBL" id="OA883114">
    <property type="protein sequence ID" value="CAD7277979.1"/>
    <property type="molecule type" value="Genomic_DNA"/>
</dbReference>
<dbReference type="InterPro" id="IPR008775">
    <property type="entry name" value="Phytyl_CoA_dOase-like"/>
</dbReference>
<keyword evidence="3" id="KW-0408">Iron</keyword>
<evidence type="ECO:0000256" key="2">
    <source>
        <dbReference type="ARBA" id="ARBA00022723"/>
    </source>
</evidence>
<dbReference type="PANTHER" id="PTHR20883:SF15">
    <property type="entry name" value="PHYTANOYL-COA DIOXYGENASE DOMAIN-CONTAINING PROTEIN 1"/>
    <property type="match status" value="1"/>
</dbReference>
<evidence type="ECO:0000256" key="3">
    <source>
        <dbReference type="ARBA" id="ARBA00023004"/>
    </source>
</evidence>
<organism evidence="5">
    <name type="scientific">Notodromas monacha</name>
    <dbReference type="NCBI Taxonomy" id="399045"/>
    <lineage>
        <taxon>Eukaryota</taxon>
        <taxon>Metazoa</taxon>
        <taxon>Ecdysozoa</taxon>
        <taxon>Arthropoda</taxon>
        <taxon>Crustacea</taxon>
        <taxon>Oligostraca</taxon>
        <taxon>Ostracoda</taxon>
        <taxon>Podocopa</taxon>
        <taxon>Podocopida</taxon>
        <taxon>Cypridocopina</taxon>
        <taxon>Cypridoidea</taxon>
        <taxon>Cyprididae</taxon>
        <taxon>Notodromas</taxon>
    </lineage>
</organism>
<proteinExistence type="inferred from homology"/>
<keyword evidence="2" id="KW-0479">Metal-binding</keyword>
<dbReference type="GO" id="GO:0046872">
    <property type="term" value="F:metal ion binding"/>
    <property type="evidence" value="ECO:0007669"/>
    <property type="project" value="UniProtKB-KW"/>
</dbReference>
<comment type="cofactor">
    <cofactor evidence="1">
        <name>Fe cation</name>
        <dbReference type="ChEBI" id="CHEBI:24875"/>
    </cofactor>
</comment>
<evidence type="ECO:0000256" key="1">
    <source>
        <dbReference type="ARBA" id="ARBA00001962"/>
    </source>
</evidence>
<comment type="similarity">
    <text evidence="4">Belongs to the PhyH family. PHYHD1 subfamily.</text>
</comment>
<protein>
    <recommendedName>
        <fullName evidence="7">Phytanoyl-CoA dioxygenase</fullName>
    </recommendedName>
</protein>
<dbReference type="OrthoDB" id="445007at2759"/>
<sequence length="247" mass="27771">MVSFQPEDFVEKFRRDGMVVLQNFVTSDEVRELKSACAAILEKMDQDDVPKVSFSTINNKHHSEAYFIESGDRIRPFFEEGAFDPTTEKLRLPIGNSVNKVGHALHVLDPVFSNFTLGPRFQSLAIALKMTDPRIVQSMYIFKPPGIGGPVVPHRDETYLRTEPEEDSELVGVWLPLDSATEENGCLWFVPGSHAERSTRKFVRVLDGGTVSTVYEGEEDAVPSDEAWVPVPVEPAQLNYRLKNAEM</sequence>
<dbReference type="PANTHER" id="PTHR20883">
    <property type="entry name" value="PHYTANOYL-COA DIOXYGENASE DOMAIN CONTAINING 1"/>
    <property type="match status" value="1"/>
</dbReference>
<evidence type="ECO:0000313" key="6">
    <source>
        <dbReference type="Proteomes" id="UP000678499"/>
    </source>
</evidence>
<evidence type="ECO:0008006" key="7">
    <source>
        <dbReference type="Google" id="ProtNLM"/>
    </source>
</evidence>
<reference evidence="5" key="1">
    <citation type="submission" date="2020-11" db="EMBL/GenBank/DDBJ databases">
        <authorList>
            <person name="Tran Van P."/>
        </authorList>
    </citation>
    <scope>NUCLEOTIDE SEQUENCE</scope>
</reference>
<dbReference type="EMBL" id="CAJPEX010001077">
    <property type="protein sequence ID" value="CAG0918131.1"/>
    <property type="molecule type" value="Genomic_DNA"/>
</dbReference>
<name>A0A7R9BNX1_9CRUS</name>
<gene>
    <name evidence="5" type="ORF">NMOB1V02_LOCUS5695</name>
</gene>
<dbReference type="Gene3D" id="2.60.120.620">
    <property type="entry name" value="q2cbj1_9rhob like domain"/>
    <property type="match status" value="1"/>
</dbReference>
<evidence type="ECO:0000256" key="4">
    <source>
        <dbReference type="ARBA" id="ARBA00038356"/>
    </source>
</evidence>